<dbReference type="OrthoDB" id="9766564at2"/>
<accession>A0A380MYG3</accession>
<organism evidence="7 8">
    <name type="scientific">Suttonella indologenes</name>
    <dbReference type="NCBI Taxonomy" id="13276"/>
    <lineage>
        <taxon>Bacteria</taxon>
        <taxon>Pseudomonadati</taxon>
        <taxon>Pseudomonadota</taxon>
        <taxon>Gammaproteobacteria</taxon>
        <taxon>Cardiobacteriales</taxon>
        <taxon>Cardiobacteriaceae</taxon>
        <taxon>Suttonella</taxon>
    </lineage>
</organism>
<dbReference type="EC" id="5.3.1.12" evidence="4"/>
<evidence type="ECO:0000313" key="7">
    <source>
        <dbReference type="EMBL" id="SUO96933.1"/>
    </source>
</evidence>
<evidence type="ECO:0000256" key="5">
    <source>
        <dbReference type="ARBA" id="ARBA00020555"/>
    </source>
</evidence>
<proteinExistence type="inferred from homology"/>
<evidence type="ECO:0000256" key="4">
    <source>
        <dbReference type="ARBA" id="ARBA00012546"/>
    </source>
</evidence>
<evidence type="ECO:0000256" key="2">
    <source>
        <dbReference type="ARBA" id="ARBA00004892"/>
    </source>
</evidence>
<dbReference type="Proteomes" id="UP000254575">
    <property type="component" value="Unassembled WGS sequence"/>
</dbReference>
<dbReference type="SUPFAM" id="SSF51556">
    <property type="entry name" value="Metallo-dependent hydrolases"/>
    <property type="match status" value="1"/>
</dbReference>
<dbReference type="Gene3D" id="3.20.20.140">
    <property type="entry name" value="Metal-dependent hydrolases"/>
    <property type="match status" value="1"/>
</dbReference>
<dbReference type="GO" id="GO:0008880">
    <property type="term" value="F:glucuronate isomerase activity"/>
    <property type="evidence" value="ECO:0007669"/>
    <property type="project" value="UniProtKB-EC"/>
</dbReference>
<name>A0A380MYG3_9GAMM</name>
<evidence type="ECO:0000313" key="8">
    <source>
        <dbReference type="Proteomes" id="UP000254575"/>
    </source>
</evidence>
<gene>
    <name evidence="7" type="primary">uxaC</name>
    <name evidence="7" type="ORF">NCTC10717_01254</name>
</gene>
<evidence type="ECO:0000256" key="1">
    <source>
        <dbReference type="ARBA" id="ARBA00001165"/>
    </source>
</evidence>
<keyword evidence="8" id="KW-1185">Reference proteome</keyword>
<comment type="catalytic activity">
    <reaction evidence="1">
        <text>D-glucuronate = D-fructuronate</text>
        <dbReference type="Rhea" id="RHEA:13049"/>
        <dbReference type="ChEBI" id="CHEBI:58720"/>
        <dbReference type="ChEBI" id="CHEBI:59863"/>
        <dbReference type="EC" id="5.3.1.12"/>
    </reaction>
</comment>
<reference evidence="7 8" key="1">
    <citation type="submission" date="2018-06" db="EMBL/GenBank/DDBJ databases">
        <authorList>
            <consortium name="Pathogen Informatics"/>
            <person name="Doyle S."/>
        </authorList>
    </citation>
    <scope>NUCLEOTIDE SEQUENCE [LARGE SCALE GENOMIC DNA]</scope>
    <source>
        <strain evidence="7 8">NCTC10717</strain>
    </source>
</reference>
<dbReference type="UniPathway" id="UPA00246"/>
<dbReference type="EMBL" id="UHIA01000004">
    <property type="protein sequence ID" value="SUO96933.1"/>
    <property type="molecule type" value="Genomic_DNA"/>
</dbReference>
<dbReference type="PANTHER" id="PTHR30068">
    <property type="entry name" value="URONATE ISOMERASE"/>
    <property type="match status" value="1"/>
</dbReference>
<evidence type="ECO:0000256" key="3">
    <source>
        <dbReference type="ARBA" id="ARBA00008397"/>
    </source>
</evidence>
<dbReference type="GO" id="GO:0042840">
    <property type="term" value="P:D-glucuronate catabolic process"/>
    <property type="evidence" value="ECO:0007669"/>
    <property type="project" value="TreeGrafter"/>
</dbReference>
<protein>
    <recommendedName>
        <fullName evidence="5">Uronate isomerase</fullName>
        <ecNumber evidence="4">5.3.1.12</ecNumber>
    </recommendedName>
</protein>
<comment type="similarity">
    <text evidence="3">Belongs to the metallo-dependent hydrolases superfamily. Uronate isomerase family.</text>
</comment>
<dbReference type="InterPro" id="IPR032466">
    <property type="entry name" value="Metal_Hydrolase"/>
</dbReference>
<dbReference type="PANTHER" id="PTHR30068:SF4">
    <property type="entry name" value="URONATE ISOMERASE"/>
    <property type="match status" value="1"/>
</dbReference>
<keyword evidence="6 7" id="KW-0413">Isomerase</keyword>
<evidence type="ECO:0000256" key="6">
    <source>
        <dbReference type="ARBA" id="ARBA00023235"/>
    </source>
</evidence>
<dbReference type="Pfam" id="PF02614">
    <property type="entry name" value="UxaC"/>
    <property type="match status" value="1"/>
</dbReference>
<dbReference type="InterPro" id="IPR003766">
    <property type="entry name" value="Uronate_isomerase"/>
</dbReference>
<dbReference type="AlphaFoldDB" id="A0A380MYG3"/>
<comment type="pathway">
    <text evidence="2">Carbohydrate metabolism; pentose and glucuronate interconversion.</text>
</comment>
<sequence>MFAKLGVDSGYDSIGDRPIADNLAALLNAMDSSDQLPKTILYTINPRDNALLATMCGNFQEEGIRGKVQFGSGWWFNDQKASMEEQLMTHAQMGILSVFVGMLTDSRSFLSFTRHEYFRRILCNMFGNWVTQGELPADEKLLGEIIRNICFYNAKQYFEN</sequence>
<dbReference type="GO" id="GO:0019698">
    <property type="term" value="P:D-galacturonate catabolic process"/>
    <property type="evidence" value="ECO:0007669"/>
    <property type="project" value="TreeGrafter"/>
</dbReference>